<dbReference type="SUPFAM" id="SSF57667">
    <property type="entry name" value="beta-beta-alpha zinc fingers"/>
    <property type="match status" value="1"/>
</dbReference>
<name>A0A9Q0RQN6_BLOTA</name>
<feature type="domain" description="C2H2-type" evidence="3">
    <location>
        <begin position="86"/>
        <end position="114"/>
    </location>
</feature>
<dbReference type="EMBL" id="JAPWDV010000001">
    <property type="protein sequence ID" value="KAJ6224693.1"/>
    <property type="molecule type" value="Genomic_DNA"/>
</dbReference>
<evidence type="ECO:0000256" key="2">
    <source>
        <dbReference type="SAM" id="MobiDB-lite"/>
    </source>
</evidence>
<protein>
    <recommendedName>
        <fullName evidence="3">C2H2-type domain-containing protein</fullName>
    </recommendedName>
</protein>
<keyword evidence="1" id="KW-0479">Metal-binding</keyword>
<evidence type="ECO:0000313" key="5">
    <source>
        <dbReference type="Proteomes" id="UP001142055"/>
    </source>
</evidence>
<keyword evidence="5" id="KW-1185">Reference proteome</keyword>
<dbReference type="GO" id="GO:0008270">
    <property type="term" value="F:zinc ion binding"/>
    <property type="evidence" value="ECO:0007669"/>
    <property type="project" value="UniProtKB-KW"/>
</dbReference>
<proteinExistence type="predicted"/>
<dbReference type="PROSITE" id="PS00028">
    <property type="entry name" value="ZINC_FINGER_C2H2_1"/>
    <property type="match status" value="1"/>
</dbReference>
<evidence type="ECO:0000313" key="4">
    <source>
        <dbReference type="EMBL" id="KAJ6224693.1"/>
    </source>
</evidence>
<reference evidence="4" key="1">
    <citation type="submission" date="2022-12" db="EMBL/GenBank/DDBJ databases">
        <title>Genome assemblies of Blomia tropicalis.</title>
        <authorList>
            <person name="Cui Y."/>
        </authorList>
    </citation>
    <scope>NUCLEOTIDE SEQUENCE</scope>
    <source>
        <tissue evidence="4">Adult mites</tissue>
    </source>
</reference>
<organism evidence="4 5">
    <name type="scientific">Blomia tropicalis</name>
    <name type="common">Mite</name>
    <dbReference type="NCBI Taxonomy" id="40697"/>
    <lineage>
        <taxon>Eukaryota</taxon>
        <taxon>Metazoa</taxon>
        <taxon>Ecdysozoa</taxon>
        <taxon>Arthropoda</taxon>
        <taxon>Chelicerata</taxon>
        <taxon>Arachnida</taxon>
        <taxon>Acari</taxon>
        <taxon>Acariformes</taxon>
        <taxon>Sarcoptiformes</taxon>
        <taxon>Astigmata</taxon>
        <taxon>Glycyphagoidea</taxon>
        <taxon>Echimyopodidae</taxon>
        <taxon>Blomia</taxon>
    </lineage>
</organism>
<dbReference type="InterPro" id="IPR013087">
    <property type="entry name" value="Znf_C2H2_type"/>
</dbReference>
<keyword evidence="1" id="KW-0863">Zinc-finger</keyword>
<feature type="region of interest" description="Disordered" evidence="2">
    <location>
        <begin position="163"/>
        <end position="194"/>
    </location>
</feature>
<dbReference type="Gene3D" id="3.30.160.60">
    <property type="entry name" value="Classic Zinc Finger"/>
    <property type="match status" value="1"/>
</dbReference>
<dbReference type="SMART" id="SM00355">
    <property type="entry name" value="ZnF_C2H2"/>
    <property type="match status" value="2"/>
</dbReference>
<feature type="compositionally biased region" description="Low complexity" evidence="2">
    <location>
        <begin position="177"/>
        <end position="194"/>
    </location>
</feature>
<accession>A0A9Q0RQN6</accession>
<sequence length="194" mass="22558">MDEMFFAIIEDITYLIDKRSNDQSNRKVDSKFNQAIQTAIEKYNDIINVKNESERNVTPERVKSAMGIINRDNPIIKRHKKSRKLHKCNQCQKKFFTLLTLKNHINAVHHGTKYYCLWDDCSYASGYLNNCRYHVRKIHFPDININTQECLKYIFEFTLSKAKQKSATPPYSLELASSNEPTSSTSSSSTPTYT</sequence>
<dbReference type="Proteomes" id="UP001142055">
    <property type="component" value="Chromosome 1"/>
</dbReference>
<evidence type="ECO:0000256" key="1">
    <source>
        <dbReference type="PROSITE-ProRule" id="PRU00042"/>
    </source>
</evidence>
<gene>
    <name evidence="4" type="ORF">RDWZM_003238</name>
</gene>
<comment type="caution">
    <text evidence="4">The sequence shown here is derived from an EMBL/GenBank/DDBJ whole genome shotgun (WGS) entry which is preliminary data.</text>
</comment>
<evidence type="ECO:0000259" key="3">
    <source>
        <dbReference type="PROSITE" id="PS50157"/>
    </source>
</evidence>
<dbReference type="AlphaFoldDB" id="A0A9Q0RQN6"/>
<dbReference type="InterPro" id="IPR036236">
    <property type="entry name" value="Znf_C2H2_sf"/>
</dbReference>
<dbReference type="PROSITE" id="PS50157">
    <property type="entry name" value="ZINC_FINGER_C2H2_2"/>
    <property type="match status" value="1"/>
</dbReference>
<keyword evidence="1" id="KW-0862">Zinc</keyword>